<accession>A0ABQ9D7Z9</accession>
<name>A0ABQ9D7Z9_9PASS</name>
<organism evidence="1 2">
    <name type="scientific">Willisornis vidua</name>
    <name type="common">Xingu scale-backed antbird</name>
    <dbReference type="NCBI Taxonomy" id="1566151"/>
    <lineage>
        <taxon>Eukaryota</taxon>
        <taxon>Metazoa</taxon>
        <taxon>Chordata</taxon>
        <taxon>Craniata</taxon>
        <taxon>Vertebrata</taxon>
        <taxon>Euteleostomi</taxon>
        <taxon>Archelosauria</taxon>
        <taxon>Archosauria</taxon>
        <taxon>Dinosauria</taxon>
        <taxon>Saurischia</taxon>
        <taxon>Theropoda</taxon>
        <taxon>Coelurosauria</taxon>
        <taxon>Aves</taxon>
        <taxon>Neognathae</taxon>
        <taxon>Neoaves</taxon>
        <taxon>Telluraves</taxon>
        <taxon>Australaves</taxon>
        <taxon>Passeriformes</taxon>
        <taxon>Thamnophilidae</taxon>
        <taxon>Willisornis</taxon>
    </lineage>
</organism>
<sequence>MHVHLLISTLPGELEGDDLTENQPNKRKKWFILSQITFLDRIAYHIPNRLDNLALSAREKSEFDPCMSGHMEIIPLTDEDIPYILLCIF</sequence>
<evidence type="ECO:0000313" key="2">
    <source>
        <dbReference type="Proteomes" id="UP001145742"/>
    </source>
</evidence>
<comment type="caution">
    <text evidence="1">The sequence shown here is derived from an EMBL/GenBank/DDBJ whole genome shotgun (WGS) entry which is preliminary data.</text>
</comment>
<protein>
    <submittedName>
        <fullName evidence="1">Uncharacterized protein</fullName>
    </submittedName>
</protein>
<reference evidence="1" key="1">
    <citation type="submission" date="2019-10" db="EMBL/GenBank/DDBJ databases">
        <authorList>
            <person name="Soares A.E.R."/>
            <person name="Aleixo A."/>
            <person name="Schneider P."/>
            <person name="Miyaki C.Y."/>
            <person name="Schneider M.P."/>
            <person name="Mello C."/>
            <person name="Vasconcelos A.T.R."/>
        </authorList>
    </citation>
    <scope>NUCLEOTIDE SEQUENCE</scope>
    <source>
        <tissue evidence="1">Muscle</tissue>
    </source>
</reference>
<dbReference type="Proteomes" id="UP001145742">
    <property type="component" value="Unassembled WGS sequence"/>
</dbReference>
<dbReference type="EMBL" id="WHWB01033861">
    <property type="protein sequence ID" value="KAJ7416112.1"/>
    <property type="molecule type" value="Genomic_DNA"/>
</dbReference>
<keyword evidence="2" id="KW-1185">Reference proteome</keyword>
<evidence type="ECO:0000313" key="1">
    <source>
        <dbReference type="EMBL" id="KAJ7416112.1"/>
    </source>
</evidence>
<proteinExistence type="predicted"/>
<gene>
    <name evidence="1" type="ORF">WISP_74010</name>
</gene>